<evidence type="ECO:0000313" key="2">
    <source>
        <dbReference type="Proteomes" id="UP000789405"/>
    </source>
</evidence>
<organism evidence="1 2">
    <name type="scientific">Dentiscutata erythropus</name>
    <dbReference type="NCBI Taxonomy" id="1348616"/>
    <lineage>
        <taxon>Eukaryota</taxon>
        <taxon>Fungi</taxon>
        <taxon>Fungi incertae sedis</taxon>
        <taxon>Mucoromycota</taxon>
        <taxon>Glomeromycotina</taxon>
        <taxon>Glomeromycetes</taxon>
        <taxon>Diversisporales</taxon>
        <taxon>Gigasporaceae</taxon>
        <taxon>Dentiscutata</taxon>
    </lineage>
</organism>
<dbReference type="EMBL" id="CAJVPY010001992">
    <property type="protein sequence ID" value="CAG8544711.1"/>
    <property type="molecule type" value="Genomic_DNA"/>
</dbReference>
<name>A0A9N9AW19_9GLOM</name>
<dbReference type="OrthoDB" id="2433477at2759"/>
<feature type="non-terminal residue" evidence="1">
    <location>
        <position position="177"/>
    </location>
</feature>
<dbReference type="AlphaFoldDB" id="A0A9N9AW19"/>
<reference evidence="1" key="1">
    <citation type="submission" date="2021-06" db="EMBL/GenBank/DDBJ databases">
        <authorList>
            <person name="Kallberg Y."/>
            <person name="Tangrot J."/>
            <person name="Rosling A."/>
        </authorList>
    </citation>
    <scope>NUCLEOTIDE SEQUENCE</scope>
    <source>
        <strain evidence="1">MA453B</strain>
    </source>
</reference>
<evidence type="ECO:0000313" key="1">
    <source>
        <dbReference type="EMBL" id="CAG8544711.1"/>
    </source>
</evidence>
<proteinExistence type="predicted"/>
<keyword evidence="2" id="KW-1185">Reference proteome</keyword>
<gene>
    <name evidence="1" type="ORF">DERYTH_LOCUS4976</name>
</gene>
<accession>A0A9N9AW19</accession>
<comment type="caution">
    <text evidence="1">The sequence shown here is derived from an EMBL/GenBank/DDBJ whole genome shotgun (WGS) entry which is preliminary data.</text>
</comment>
<protein>
    <submittedName>
        <fullName evidence="1">27422_t:CDS:1</fullName>
    </submittedName>
</protein>
<sequence>MIVRIKYVNLSEKDNNLRAVWAIGGYPIECESSEVKLVLFVPINLDECNPETQAIFEKDYFYSMIVSISTRLSILNKVDNSNKCPLKTSLVGVSQELPQVVENDDTSIFKLLISDYIGQEHSFIVKVVFQRFNPRFVNLKIRPQNSLIFQNIFDNVGSDNLSEVTNSTCAKLLSTHQ</sequence>
<dbReference type="Proteomes" id="UP000789405">
    <property type="component" value="Unassembled WGS sequence"/>
</dbReference>